<accession>A0A0R0HW54</accession>
<dbReference type="EMBL" id="CM000843">
    <property type="protein sequence ID" value="KRH34688.1"/>
    <property type="molecule type" value="Genomic_DNA"/>
</dbReference>
<keyword evidence="5" id="KW-1185">Reference proteome</keyword>
<keyword evidence="1" id="KW-0812">Transmembrane</keyword>
<feature type="domain" description="Integrator complex subunit 3 N-terminal" evidence="2">
    <location>
        <begin position="313"/>
        <end position="404"/>
    </location>
</feature>
<feature type="transmembrane region" description="Helical" evidence="1">
    <location>
        <begin position="63"/>
        <end position="86"/>
    </location>
</feature>
<reference evidence="3" key="3">
    <citation type="submission" date="2018-07" db="EMBL/GenBank/DDBJ databases">
        <title>WGS assembly of Glycine max.</title>
        <authorList>
            <person name="Schmutz J."/>
            <person name="Cannon S."/>
            <person name="Schlueter J."/>
            <person name="Ma J."/>
            <person name="Mitros T."/>
            <person name="Nelson W."/>
            <person name="Hyten D."/>
            <person name="Song Q."/>
            <person name="Thelen J."/>
            <person name="Cheng J."/>
            <person name="Xu D."/>
            <person name="Hellsten U."/>
            <person name="May G."/>
            <person name="Yu Y."/>
            <person name="Sakurai T."/>
            <person name="Umezawa T."/>
            <person name="Bhattacharyya M."/>
            <person name="Sandhu D."/>
            <person name="Valliyodan B."/>
            <person name="Lindquist E."/>
            <person name="Peto M."/>
            <person name="Grant D."/>
            <person name="Shu S."/>
            <person name="Goodstein D."/>
            <person name="Barry K."/>
            <person name="Futrell-Griggs M."/>
            <person name="Abernathy B."/>
            <person name="Du J."/>
            <person name="Tian Z."/>
            <person name="Zhu L."/>
            <person name="Gill N."/>
            <person name="Joshi T."/>
            <person name="Libault M."/>
            <person name="Sethuraman A."/>
            <person name="Zhang X."/>
            <person name="Shinozaki K."/>
            <person name="Nguyen H."/>
            <person name="Wing R."/>
            <person name="Cregan P."/>
            <person name="Specht J."/>
            <person name="Grimwood J."/>
            <person name="Rokhsar D."/>
            <person name="Stacey G."/>
            <person name="Shoemaker R."/>
            <person name="Jackson S."/>
        </authorList>
    </citation>
    <scope>NUCLEOTIDE SEQUENCE</scope>
    <source>
        <tissue evidence="3">Callus</tissue>
    </source>
</reference>
<protein>
    <recommendedName>
        <fullName evidence="2">Integrator complex subunit 3 N-terminal domain-containing protein</fullName>
    </recommendedName>
</protein>
<name>A0A0R0HW54_SOYBN</name>
<sequence length="413" mass="47027">MCKDPLIIVISGPNKVAKNALIICVLFNRVSHHDWTSKVKDGGLPFWVNDHTLYFHRRGRGGIAIAASVFFLASSSTIFLCLAFRLEILIDSYSNITIKYYQQREASLRQAFESLQPSLRPPFSLSILTPDQYALLNRAILHGVLTEPHLANTHIKHLHAIVADAHATFLSLLLNAVLQLYPKLLHSVKTQLLRLTEEMLRVLGIGYDAVLLFLLRQIAAADCTDANLSLCSELLTLFLKQFEPLLEGAPHVLSSALYTFLRVLSDKFRVSIEKLEILKRREIHLISPEMETQLRFLLTDIKLGHHKRQQLWSKQVEESVKLALFYDWLFYDERMDGIMNIKPAVLLMVHSVPKFINVTCALLEFLSHLVDRYDVGRKGVIVKGVSSAFRLLVRKGVVRSLDVLNLILVYERV</sequence>
<keyword evidence="1" id="KW-0472">Membrane</keyword>
<proteinExistence type="predicted"/>
<dbReference type="SMR" id="A0A0R0HW54"/>
<dbReference type="OMA" id="TICNIIM"/>
<keyword evidence="1" id="KW-1133">Transmembrane helix</keyword>
<reference evidence="3 4" key="1">
    <citation type="journal article" date="2010" name="Nature">
        <title>Genome sequence of the palaeopolyploid soybean.</title>
        <authorList>
            <person name="Schmutz J."/>
            <person name="Cannon S.B."/>
            <person name="Schlueter J."/>
            <person name="Ma J."/>
            <person name="Mitros T."/>
            <person name="Nelson W."/>
            <person name="Hyten D.L."/>
            <person name="Song Q."/>
            <person name="Thelen J.J."/>
            <person name="Cheng J."/>
            <person name="Xu D."/>
            <person name="Hellsten U."/>
            <person name="May G.D."/>
            <person name="Yu Y."/>
            <person name="Sakurai T."/>
            <person name="Umezawa T."/>
            <person name="Bhattacharyya M.K."/>
            <person name="Sandhu D."/>
            <person name="Valliyodan B."/>
            <person name="Lindquist E."/>
            <person name="Peto M."/>
            <person name="Grant D."/>
            <person name="Shu S."/>
            <person name="Goodstein D."/>
            <person name="Barry K."/>
            <person name="Futrell-Griggs M."/>
            <person name="Abernathy B."/>
            <person name="Du J."/>
            <person name="Tian Z."/>
            <person name="Zhu L."/>
            <person name="Gill N."/>
            <person name="Joshi T."/>
            <person name="Libault M."/>
            <person name="Sethuraman A."/>
            <person name="Zhang X.-C."/>
            <person name="Shinozaki K."/>
            <person name="Nguyen H.T."/>
            <person name="Wing R.A."/>
            <person name="Cregan P."/>
            <person name="Specht J."/>
            <person name="Grimwood J."/>
            <person name="Rokhsar D."/>
            <person name="Stacey G."/>
            <person name="Shoemaker R.C."/>
            <person name="Jackson S.A."/>
        </authorList>
    </citation>
    <scope>NUCLEOTIDE SEQUENCE</scope>
    <source>
        <strain evidence="4">cv. Williams 82</strain>
        <tissue evidence="3">Callus</tissue>
    </source>
</reference>
<dbReference type="AlphaFoldDB" id="A0A0R0HW54"/>
<dbReference type="GO" id="GO:0005737">
    <property type="term" value="C:cytoplasm"/>
    <property type="evidence" value="ECO:0000318"/>
    <property type="project" value="GO_Central"/>
</dbReference>
<dbReference type="STRING" id="3847.A0A0R0HW54"/>
<reference evidence="4" key="2">
    <citation type="submission" date="2018-02" db="UniProtKB">
        <authorList>
            <consortium name="EnsemblPlants"/>
        </authorList>
    </citation>
    <scope>IDENTIFICATION</scope>
    <source>
        <strain evidence="4">Williams 82</strain>
    </source>
</reference>
<dbReference type="PANTHER" id="PTHR13587">
    <property type="entry name" value="INTEGRATOR COMPLEX SUBUNIT 3"/>
    <property type="match status" value="1"/>
</dbReference>
<dbReference type="Gramene" id="KRH34688">
    <property type="protein sequence ID" value="KRH34688"/>
    <property type="gene ID" value="GLYMA_10G199200"/>
</dbReference>
<dbReference type="InParanoid" id="A0A0R0HW54"/>
<evidence type="ECO:0000313" key="4">
    <source>
        <dbReference type="EnsemblPlants" id="KRH34688"/>
    </source>
</evidence>
<evidence type="ECO:0000313" key="5">
    <source>
        <dbReference type="Proteomes" id="UP000008827"/>
    </source>
</evidence>
<evidence type="ECO:0000256" key="1">
    <source>
        <dbReference type="SAM" id="Phobius"/>
    </source>
</evidence>
<dbReference type="Pfam" id="PF10189">
    <property type="entry name" value="Ints3_N"/>
    <property type="match status" value="2"/>
</dbReference>
<dbReference type="Proteomes" id="UP000008827">
    <property type="component" value="Chromosome 10"/>
</dbReference>
<dbReference type="InterPro" id="IPR019333">
    <property type="entry name" value="INTS3_N"/>
</dbReference>
<dbReference type="PANTHER" id="PTHR13587:SF7">
    <property type="entry name" value="INTEGRATOR COMPLEX SUBUNIT 3"/>
    <property type="match status" value="1"/>
</dbReference>
<evidence type="ECO:0000259" key="2">
    <source>
        <dbReference type="Pfam" id="PF10189"/>
    </source>
</evidence>
<feature type="domain" description="Integrator complex subunit 3 N-terminal" evidence="2">
    <location>
        <begin position="132"/>
        <end position="286"/>
    </location>
</feature>
<evidence type="ECO:0000313" key="3">
    <source>
        <dbReference type="EMBL" id="KRH34688.1"/>
    </source>
</evidence>
<dbReference type="EnsemblPlants" id="KRH34688">
    <property type="protein sequence ID" value="KRH34688"/>
    <property type="gene ID" value="GLYMA_10G199200"/>
</dbReference>
<dbReference type="InterPro" id="IPR045334">
    <property type="entry name" value="INTS3"/>
</dbReference>
<organism evidence="3">
    <name type="scientific">Glycine max</name>
    <name type="common">Soybean</name>
    <name type="synonym">Glycine hispida</name>
    <dbReference type="NCBI Taxonomy" id="3847"/>
    <lineage>
        <taxon>Eukaryota</taxon>
        <taxon>Viridiplantae</taxon>
        <taxon>Streptophyta</taxon>
        <taxon>Embryophyta</taxon>
        <taxon>Tracheophyta</taxon>
        <taxon>Spermatophyta</taxon>
        <taxon>Magnoliopsida</taxon>
        <taxon>eudicotyledons</taxon>
        <taxon>Gunneridae</taxon>
        <taxon>Pentapetalae</taxon>
        <taxon>rosids</taxon>
        <taxon>fabids</taxon>
        <taxon>Fabales</taxon>
        <taxon>Fabaceae</taxon>
        <taxon>Papilionoideae</taxon>
        <taxon>50 kb inversion clade</taxon>
        <taxon>NPAAA clade</taxon>
        <taxon>indigoferoid/millettioid clade</taxon>
        <taxon>Phaseoleae</taxon>
        <taxon>Glycine</taxon>
        <taxon>Glycine subgen. Soja</taxon>
    </lineage>
</organism>
<gene>
    <name evidence="3" type="ORF">GLYMA_10G199200</name>
</gene>